<keyword evidence="4" id="KW-1003">Cell membrane</keyword>
<feature type="transmembrane region" description="Helical" evidence="4">
    <location>
        <begin position="248"/>
        <end position="265"/>
    </location>
</feature>
<name>A0A0M8K975_9CHLR</name>
<evidence type="ECO:0000256" key="4">
    <source>
        <dbReference type="HAMAP-Rule" id="MF_00198"/>
    </source>
</evidence>
<evidence type="ECO:0000313" key="7">
    <source>
        <dbReference type="EMBL" id="GAP64325.1"/>
    </source>
</evidence>
<proteinExistence type="inferred from homology"/>
<feature type="transmembrane region" description="Helical" evidence="4">
    <location>
        <begin position="106"/>
        <end position="126"/>
    </location>
</feature>
<dbReference type="GO" id="GO:0004766">
    <property type="term" value="F:spermidine synthase activity"/>
    <property type="evidence" value="ECO:0007669"/>
    <property type="project" value="UniProtKB-UniRule"/>
</dbReference>
<protein>
    <recommendedName>
        <fullName evidence="4">Polyamine aminopropyltransferase</fullName>
    </recommendedName>
    <alternativeName>
        <fullName evidence="4">Putrescine aminopropyltransferase</fullName>
        <shortName evidence="4">PAPT</shortName>
    </alternativeName>
    <alternativeName>
        <fullName evidence="4">Spermidine synthase</fullName>
        <shortName evidence="4">SPDS</shortName>
        <shortName evidence="4">SPDSY</shortName>
        <ecNumber evidence="4">2.5.1.16</ecNumber>
    </alternativeName>
</protein>
<dbReference type="SUPFAM" id="SSF53335">
    <property type="entry name" value="S-adenosyl-L-methionine-dependent methyltransferases"/>
    <property type="match status" value="1"/>
</dbReference>
<keyword evidence="2 4" id="KW-0808">Transferase</keyword>
<feature type="transmembrane region" description="Helical" evidence="4">
    <location>
        <begin position="219"/>
        <end position="242"/>
    </location>
</feature>
<dbReference type="AlphaFoldDB" id="A0A0M8K975"/>
<keyword evidence="4" id="KW-0812">Transmembrane</keyword>
<dbReference type="UniPathway" id="UPA00248">
    <property type="reaction ID" value="UER00314"/>
</dbReference>
<evidence type="ECO:0000256" key="3">
    <source>
        <dbReference type="ARBA" id="ARBA00023115"/>
    </source>
</evidence>
<dbReference type="HAMAP" id="MF_00198">
    <property type="entry name" value="Spermidine_synth"/>
    <property type="match status" value="1"/>
</dbReference>
<dbReference type="GO" id="GO:0005886">
    <property type="term" value="C:plasma membrane"/>
    <property type="evidence" value="ECO:0007669"/>
    <property type="project" value="UniProtKB-SubCell"/>
</dbReference>
<dbReference type="PANTHER" id="PTHR43317">
    <property type="entry name" value="THERMOSPERMINE SYNTHASE ACAULIS5"/>
    <property type="match status" value="1"/>
</dbReference>
<dbReference type="CDD" id="cd02440">
    <property type="entry name" value="AdoMet_MTases"/>
    <property type="match status" value="1"/>
</dbReference>
<comment type="subcellular location">
    <subcellularLocation>
        <location evidence="4">Cell membrane</location>
        <topology evidence="4">Multi-pass membrane protein</topology>
    </subcellularLocation>
</comment>
<sequence>MEGRCSTPELLPHTCAYYTPPLVSVKRLAMNARMPLWSPLKVEYALRRLMCEPAIPRVEGACMTNKPRAPHTTYLGIVVFVGGLVSLGIELAASRLLAPFFGTSQLVWMNLIGLILLYLSAGYWLGGRWADRSPHLTTLLLILVAAGVSVALVPVLATPLLHNVQTWLVNYESAWLIGSFLGVLLLFALPMTLLGCVSPFAVRLATADVRESGRVAGRLFALSTIGSFLGTFLPVLLLIPLMGTRATFFTFSASLFAVTLPGFWLVRRRLLIAVPLAGMVLVGWLWWTVQASPIKPHANLLYETESAYQYIRVLEDADGMRYLELNEGVGTHSIYHPERLFTQRLWDYFVALPAFAAQPKPLDEPRSWGIIGLAGGTAARLITATYGPDPITGVELDPKVVDVARTYFAMNMPNLDVVVLDGRAWLAQTPNTYDLLIVDAYRQPYIPFELTTVEFFQAARRHLTPDGVIAVNVAHGEDERLVDALAATMQTVFPTVYRMPVPHTYNTFLIGTVRPTTPEQVSANSAMFAPLLPAHLVQWVQQARLAPHTNAQVLTDDHAPVEYLVDWLIVREGVRLNR</sequence>
<feature type="transmembrane region" description="Helical" evidence="4">
    <location>
        <begin position="73"/>
        <end position="94"/>
    </location>
</feature>
<dbReference type="GO" id="GO:0008295">
    <property type="term" value="P:spermidine biosynthetic process"/>
    <property type="evidence" value="ECO:0007669"/>
    <property type="project" value="UniProtKB-UniRule"/>
</dbReference>
<evidence type="ECO:0000256" key="1">
    <source>
        <dbReference type="ARBA" id="ARBA00007867"/>
    </source>
</evidence>
<evidence type="ECO:0000256" key="2">
    <source>
        <dbReference type="ARBA" id="ARBA00022679"/>
    </source>
</evidence>
<feature type="active site" description="Proton acceptor" evidence="4 5">
    <location>
        <position position="439"/>
    </location>
</feature>
<comment type="subunit">
    <text evidence="4">Homodimer or homotetramer.</text>
</comment>
<feature type="transmembrane region" description="Helical" evidence="4">
    <location>
        <begin position="270"/>
        <end position="287"/>
    </location>
</feature>
<comment type="caution">
    <text evidence="7">The sequence shown here is derived from an EMBL/GenBank/DDBJ whole genome shotgun (WGS) entry which is preliminary data.</text>
</comment>
<feature type="binding site" evidence="4">
    <location>
        <position position="395"/>
    </location>
    <ligand>
        <name>S-methyl-5'-thioadenosine</name>
        <dbReference type="ChEBI" id="CHEBI:17509"/>
    </ligand>
</feature>
<feature type="binding site" evidence="4">
    <location>
        <position position="447"/>
    </location>
    <ligand>
        <name>S-methyl-5'-thioadenosine</name>
        <dbReference type="ChEBI" id="CHEBI:17509"/>
    </ligand>
</feature>
<feature type="transmembrane region" description="Helical" evidence="4">
    <location>
        <begin position="138"/>
        <end position="161"/>
    </location>
</feature>
<dbReference type="EC" id="2.5.1.16" evidence="4"/>
<comment type="pathway">
    <text evidence="4">Amine and polyamine biosynthesis; spermidine biosynthesis; spermidine from putrescine: step 1/1.</text>
</comment>
<dbReference type="InterPro" id="IPR029063">
    <property type="entry name" value="SAM-dependent_MTases_sf"/>
</dbReference>
<comment type="caution">
    <text evidence="4">Lacks conserved residue(s) required for the propagation of feature annotation.</text>
</comment>
<evidence type="ECO:0000313" key="8">
    <source>
        <dbReference type="Proteomes" id="UP000037784"/>
    </source>
</evidence>
<comment type="function">
    <text evidence="4">Catalyzes the irreversible transfer of a propylamine group from the amino donor S-adenosylmethioninamine (decarboxy-AdoMet) to putrescine (1,4-diaminobutane) to yield spermidine.</text>
</comment>
<comment type="catalytic activity">
    <reaction evidence="4">
        <text>S-adenosyl 3-(methylsulfanyl)propylamine + putrescine = S-methyl-5'-thioadenosine + spermidine + H(+)</text>
        <dbReference type="Rhea" id="RHEA:12721"/>
        <dbReference type="ChEBI" id="CHEBI:15378"/>
        <dbReference type="ChEBI" id="CHEBI:17509"/>
        <dbReference type="ChEBI" id="CHEBI:57443"/>
        <dbReference type="ChEBI" id="CHEBI:57834"/>
        <dbReference type="ChEBI" id="CHEBI:326268"/>
        <dbReference type="EC" id="2.5.1.16"/>
    </reaction>
</comment>
<dbReference type="Gene3D" id="3.40.50.150">
    <property type="entry name" value="Vaccinia Virus protein VP39"/>
    <property type="match status" value="1"/>
</dbReference>
<dbReference type="InParanoid" id="A0A0M8K975"/>
<reference evidence="8" key="2">
    <citation type="submission" date="2015-08" db="EMBL/GenBank/DDBJ databases">
        <title>Draft Genome Sequence of a Heterotrophic Facultative Anaerobic Bacterium Ardenticatena maritima Strain 110S.</title>
        <authorList>
            <person name="Kawaichi S."/>
            <person name="Yoshida T."/>
            <person name="Sako Y."/>
            <person name="Nakamura R."/>
        </authorList>
    </citation>
    <scope>NUCLEOTIDE SEQUENCE [LARGE SCALE GENOMIC DNA]</scope>
    <source>
        <strain evidence="8">110S</strain>
    </source>
</reference>
<dbReference type="GO" id="GO:0010487">
    <property type="term" value="F:thermospermine synthase activity"/>
    <property type="evidence" value="ECO:0007669"/>
    <property type="project" value="UniProtKB-ARBA"/>
</dbReference>
<keyword evidence="3 4" id="KW-0620">Polyamine biosynthesis</keyword>
<dbReference type="SUPFAM" id="SSF103473">
    <property type="entry name" value="MFS general substrate transporter"/>
    <property type="match status" value="1"/>
</dbReference>
<dbReference type="EMBL" id="BBZA01000242">
    <property type="protein sequence ID" value="GAP64325.1"/>
    <property type="molecule type" value="Genomic_DNA"/>
</dbReference>
<dbReference type="PROSITE" id="PS51006">
    <property type="entry name" value="PABS_2"/>
    <property type="match status" value="1"/>
</dbReference>
<feature type="binding site" evidence="4">
    <location>
        <begin position="421"/>
        <end position="422"/>
    </location>
    <ligand>
        <name>S-methyl-5'-thioadenosine</name>
        <dbReference type="ChEBI" id="CHEBI:17509"/>
    </ligand>
</feature>
<keyword evidence="8" id="KW-1185">Reference proteome</keyword>
<feature type="domain" description="PABS" evidence="6">
    <location>
        <begin position="284"/>
        <end position="531"/>
    </location>
</feature>
<dbReference type="PANTHER" id="PTHR43317:SF1">
    <property type="entry name" value="THERMOSPERMINE SYNTHASE ACAULIS5"/>
    <property type="match status" value="1"/>
</dbReference>
<keyword evidence="4" id="KW-0472">Membrane</keyword>
<dbReference type="InterPro" id="IPR036259">
    <property type="entry name" value="MFS_trans_sf"/>
</dbReference>
<dbReference type="InterPro" id="IPR001045">
    <property type="entry name" value="Spermi_synthase"/>
</dbReference>
<dbReference type="STRING" id="872965.SE16_10140"/>
<comment type="similarity">
    <text evidence="1 4">Belongs to the spermidine/spermine synthase family.</text>
</comment>
<accession>A0A0M8K975</accession>
<feature type="transmembrane region" description="Helical" evidence="4">
    <location>
        <begin position="173"/>
        <end position="198"/>
    </location>
</feature>
<dbReference type="InterPro" id="IPR030374">
    <property type="entry name" value="PABS"/>
</dbReference>
<keyword evidence="4" id="KW-1133">Transmembrane helix</keyword>
<evidence type="ECO:0000256" key="5">
    <source>
        <dbReference type="PROSITE-ProRule" id="PRU00354"/>
    </source>
</evidence>
<evidence type="ECO:0000259" key="6">
    <source>
        <dbReference type="PROSITE" id="PS51006"/>
    </source>
</evidence>
<reference evidence="7 8" key="1">
    <citation type="journal article" date="2015" name="Genome Announc.">
        <title>Draft Genome Sequence of a Heterotrophic Facultative Anaerobic Thermophilic Bacterium, Ardenticatena maritima Strain 110ST.</title>
        <authorList>
            <person name="Kawaichi S."/>
            <person name="Yoshida T."/>
            <person name="Sako Y."/>
            <person name="Nakamura R."/>
        </authorList>
    </citation>
    <scope>NUCLEOTIDE SEQUENCE [LARGE SCALE GENOMIC DNA]</scope>
    <source>
        <strain evidence="7 8">110S</strain>
    </source>
</reference>
<dbReference type="NCBIfam" id="NF037959">
    <property type="entry name" value="MFS_SpdSyn"/>
    <property type="match status" value="1"/>
</dbReference>
<feature type="binding site" evidence="4">
    <location>
        <position position="309"/>
    </location>
    <ligand>
        <name>S-methyl-5'-thioadenosine</name>
        <dbReference type="ChEBI" id="CHEBI:17509"/>
    </ligand>
</feature>
<organism evidence="7 8">
    <name type="scientific">Ardenticatena maritima</name>
    <dbReference type="NCBI Taxonomy" id="872965"/>
    <lineage>
        <taxon>Bacteria</taxon>
        <taxon>Bacillati</taxon>
        <taxon>Chloroflexota</taxon>
        <taxon>Ardenticatenia</taxon>
        <taxon>Ardenticatenales</taxon>
        <taxon>Ardenticatenaceae</taxon>
        <taxon>Ardenticatena</taxon>
    </lineage>
</organism>
<dbReference type="Pfam" id="PF01564">
    <property type="entry name" value="Spermine_synth"/>
    <property type="match status" value="1"/>
</dbReference>
<dbReference type="Proteomes" id="UP000037784">
    <property type="component" value="Unassembled WGS sequence"/>
</dbReference>
<gene>
    <name evidence="4" type="primary">speE</name>
    <name evidence="7" type="ORF">ARMA_2748</name>
</gene>
<keyword evidence="4" id="KW-0745">Spermidine biosynthesis</keyword>